<evidence type="ECO:0000313" key="8">
    <source>
        <dbReference type="EMBL" id="RMC10353.1"/>
    </source>
</evidence>
<dbReference type="GO" id="GO:0005634">
    <property type="term" value="C:nucleus"/>
    <property type="evidence" value="ECO:0007669"/>
    <property type="project" value="TreeGrafter"/>
</dbReference>
<feature type="coiled-coil region" evidence="6">
    <location>
        <begin position="451"/>
        <end position="507"/>
    </location>
</feature>
<organism evidence="8 9">
    <name type="scientific">Hirundo rustica rustica</name>
    <dbReference type="NCBI Taxonomy" id="333673"/>
    <lineage>
        <taxon>Eukaryota</taxon>
        <taxon>Metazoa</taxon>
        <taxon>Chordata</taxon>
        <taxon>Craniata</taxon>
        <taxon>Vertebrata</taxon>
        <taxon>Euteleostomi</taxon>
        <taxon>Archelosauria</taxon>
        <taxon>Archosauria</taxon>
        <taxon>Dinosauria</taxon>
        <taxon>Saurischia</taxon>
        <taxon>Theropoda</taxon>
        <taxon>Coelurosauria</taxon>
        <taxon>Aves</taxon>
        <taxon>Neognathae</taxon>
        <taxon>Neoaves</taxon>
        <taxon>Telluraves</taxon>
        <taxon>Australaves</taxon>
        <taxon>Passeriformes</taxon>
        <taxon>Sylvioidea</taxon>
        <taxon>Hirundinidae</taxon>
        <taxon>Hirundo</taxon>
    </lineage>
</organism>
<dbReference type="InterPro" id="IPR007528">
    <property type="entry name" value="RINT1_Tip20"/>
</dbReference>
<proteinExistence type="inferred from homology"/>
<dbReference type="GO" id="GO:0001522">
    <property type="term" value="P:pseudouridine synthesis"/>
    <property type="evidence" value="ECO:0007669"/>
    <property type="project" value="InterPro"/>
</dbReference>
<comment type="caution">
    <text evidence="8">The sequence shown here is derived from an EMBL/GenBank/DDBJ whole genome shotgun (WGS) entry which is preliminary data.</text>
</comment>
<comment type="similarity">
    <text evidence="2">Belongs to the pseudouridine synthase TruD family.</text>
</comment>
<dbReference type="InterPro" id="IPR020103">
    <property type="entry name" value="PsdUridine_synth_cat_dom_sf"/>
</dbReference>
<dbReference type="AlphaFoldDB" id="A0A3M0KAX4"/>
<dbReference type="GO" id="GO:0006888">
    <property type="term" value="P:endoplasmic reticulum to Golgi vesicle-mediated transport"/>
    <property type="evidence" value="ECO:0007669"/>
    <property type="project" value="InterPro"/>
</dbReference>
<name>A0A3M0KAX4_HIRRU</name>
<evidence type="ECO:0000256" key="6">
    <source>
        <dbReference type="SAM" id="Coils"/>
    </source>
</evidence>
<dbReference type="SUPFAM" id="SSF55120">
    <property type="entry name" value="Pseudouridine synthase"/>
    <property type="match status" value="1"/>
</dbReference>
<keyword evidence="6" id="KW-0175">Coiled coil</keyword>
<evidence type="ECO:0000256" key="4">
    <source>
        <dbReference type="ARBA" id="ARBA00023235"/>
    </source>
</evidence>
<dbReference type="InterPro" id="IPR001656">
    <property type="entry name" value="PsdUridine_synth_TruD"/>
</dbReference>
<evidence type="ECO:0000256" key="2">
    <source>
        <dbReference type="ARBA" id="ARBA00007953"/>
    </source>
</evidence>
<dbReference type="GO" id="GO:0009982">
    <property type="term" value="F:pseudouridine synthase activity"/>
    <property type="evidence" value="ECO:0007669"/>
    <property type="project" value="InterPro"/>
</dbReference>
<dbReference type="GO" id="GO:0003723">
    <property type="term" value="F:RNA binding"/>
    <property type="evidence" value="ECO:0007669"/>
    <property type="project" value="InterPro"/>
</dbReference>
<dbReference type="InterPro" id="IPR011760">
    <property type="entry name" value="PsdUridine_synth_TruD_insert"/>
</dbReference>
<dbReference type="PANTHER" id="PTHR13326:SF31">
    <property type="entry name" value="PSEUDOURIDYLATE SYNTHASE 7 HOMOLOG"/>
    <property type="match status" value="1"/>
</dbReference>
<dbReference type="Pfam" id="PF01142">
    <property type="entry name" value="TruD"/>
    <property type="match status" value="1"/>
</dbReference>
<dbReference type="PANTHER" id="PTHR13326">
    <property type="entry name" value="TRNA PSEUDOURIDINE SYNTHASE D"/>
    <property type="match status" value="1"/>
</dbReference>
<comment type="catalytic activity">
    <reaction evidence="5">
        <text>a uridine in tRNA = a pseudouridine in tRNA</text>
        <dbReference type="Rhea" id="RHEA:54572"/>
        <dbReference type="Rhea" id="RHEA-COMP:13339"/>
        <dbReference type="Rhea" id="RHEA-COMP:13934"/>
        <dbReference type="ChEBI" id="CHEBI:65314"/>
        <dbReference type="ChEBI" id="CHEBI:65315"/>
    </reaction>
</comment>
<dbReference type="CDD" id="cd02576">
    <property type="entry name" value="PseudoU_synth_ScPUS7"/>
    <property type="match status" value="1"/>
</dbReference>
<sequence>MQYVSNWIENVTVKFFLPVMEYAEYSDFVVHEIGKDGRVSHLDDFSVPVDDEVNFEVIEDTKEKRTIIHQAVKSLFPGLETKTEDRDGKKYIIAYHAAGKKALANPRKHSWPKSRGSYCHFVLYKENKDTMDAINVLSKFLRNITGTDDQIEQAMHSLREIGFINYYGMQRFGTTAVPTYQIGRAILQNNWNEVMDLILKPRPGAEKGYLVKCREEWAKTKDPAAALKKLPVKRCVEGQLLRGLLKYGMKNIISAFGIIPRNNRLMYIHSYQSYVWNNMVSKRIEEYGLRAVPGDLILKGATAVHIEEEDVDNYTIHDVVMPLPGFDVIYPKHKIGEAYKEMLVADNLDINNMRHKIRDYSLSGAYRKIIIRPQNVNWEVVAYDDPKIPLFTTDLDKLEGKPLPVLPTERENMASIAVRKKEVTRDLDHCDIPYYVSEFVERELGNDYDSLGKLHSLIEKLSENKTHLEEQVLTVSSEVPKRIQNALKNAEDSKKSLSQLLEEETVLSESINSHLLEAQPWMEDLDVLIGQVEEIERHLAYLKWISRIEELSDSIQQYLMTNNVPEAASTLAFMAELDIKLQESSCSHLLAFVRSTVKFWHKILKDKLTSDFEEVLTQLRWPFVGPPQSQAFGLAAPASAPEVYNNLEMLFCQLLKLQTSVANAATLKLCLYEMNLALQKMDSMLSSEAAWISQYKDITDVDEMKVPDCAETFMTLLLVITDRYKNLPTASRKLQFLGLQKELVDDFRIRLTQVMKEETRASLGFRYCAILNAVNYIATVLADWADNVFFLQLQQAELEVRAESDTVSQLQLGQLASMESSVFDDMINLLERLKHDMLMRQVDHVFREVKDAAKLYKKER</sequence>
<keyword evidence="9" id="KW-1185">Reference proteome</keyword>
<protein>
    <recommendedName>
        <fullName evidence="7">TRUD domain-containing protein</fullName>
    </recommendedName>
</protein>
<dbReference type="InterPro" id="IPR042214">
    <property type="entry name" value="TruD_catalytic"/>
</dbReference>
<reference evidence="8 9" key="1">
    <citation type="submission" date="2018-07" db="EMBL/GenBank/DDBJ databases">
        <title>A high quality draft genome assembly of the barn swallow (H. rustica rustica).</title>
        <authorList>
            <person name="Formenti G."/>
            <person name="Chiara M."/>
            <person name="Poveda L."/>
            <person name="Francoijs K.-J."/>
            <person name="Bonisoli-Alquati A."/>
            <person name="Canova L."/>
            <person name="Gianfranceschi L."/>
            <person name="Horner D.S."/>
            <person name="Saino N."/>
        </authorList>
    </citation>
    <scope>NUCLEOTIDE SEQUENCE [LARGE SCALE GENOMIC DNA]</scope>
    <source>
        <strain evidence="8">Chelidonia</strain>
        <tissue evidence="8">Blood</tissue>
    </source>
</reference>
<dbReference type="Gene3D" id="3.30.2350.20">
    <property type="entry name" value="TruD, catalytic domain"/>
    <property type="match status" value="3"/>
</dbReference>
<keyword evidence="3" id="KW-0819">tRNA processing</keyword>
<dbReference type="PROSITE" id="PS51386">
    <property type="entry name" value="RINT1_TIP20"/>
    <property type="match status" value="1"/>
</dbReference>
<dbReference type="GO" id="GO:0070939">
    <property type="term" value="C:Dsl1/NZR complex"/>
    <property type="evidence" value="ECO:0007669"/>
    <property type="project" value="InterPro"/>
</dbReference>
<dbReference type="PROSITE" id="PS50984">
    <property type="entry name" value="TRUD"/>
    <property type="match status" value="1"/>
</dbReference>
<dbReference type="Pfam" id="PF04437">
    <property type="entry name" value="RINT1_TIP1"/>
    <property type="match status" value="1"/>
</dbReference>
<evidence type="ECO:0000256" key="1">
    <source>
        <dbReference type="ARBA" id="ARBA00001166"/>
    </source>
</evidence>
<evidence type="ECO:0000259" key="7">
    <source>
        <dbReference type="PROSITE" id="PS50984"/>
    </source>
</evidence>
<gene>
    <name evidence="8" type="ORF">DUI87_13156</name>
</gene>
<dbReference type="STRING" id="333673.A0A3M0KAX4"/>
<dbReference type="EMBL" id="QRBI01000112">
    <property type="protein sequence ID" value="RMC10353.1"/>
    <property type="molecule type" value="Genomic_DNA"/>
</dbReference>
<dbReference type="GO" id="GO:0008033">
    <property type="term" value="P:tRNA processing"/>
    <property type="evidence" value="ECO:0007669"/>
    <property type="project" value="UniProtKB-KW"/>
</dbReference>
<dbReference type="FunFam" id="3.30.2350.20:FF:000002">
    <property type="entry name" value="Pseudouridylate synthase 7 homolog"/>
    <property type="match status" value="1"/>
</dbReference>
<dbReference type="GO" id="GO:0006890">
    <property type="term" value="P:retrograde vesicle-mediated transport, Golgi to endoplasmic reticulum"/>
    <property type="evidence" value="ECO:0007669"/>
    <property type="project" value="InterPro"/>
</dbReference>
<comment type="catalytic activity">
    <reaction evidence="1">
        <text>a uridine in mRNA = a pseudouridine in mRNA</text>
        <dbReference type="Rhea" id="RHEA:56644"/>
        <dbReference type="Rhea" id="RHEA-COMP:14658"/>
        <dbReference type="Rhea" id="RHEA-COMP:14659"/>
        <dbReference type="ChEBI" id="CHEBI:65314"/>
        <dbReference type="ChEBI" id="CHEBI:65315"/>
    </reaction>
</comment>
<feature type="domain" description="TRUD" evidence="7">
    <location>
        <begin position="162"/>
        <end position="372"/>
    </location>
</feature>
<evidence type="ECO:0000313" key="9">
    <source>
        <dbReference type="Proteomes" id="UP000269221"/>
    </source>
</evidence>
<accession>A0A3M0KAX4</accession>
<keyword evidence="4" id="KW-0413">Isomerase</keyword>
<dbReference type="OrthoDB" id="447290at2759"/>
<evidence type="ECO:0000256" key="5">
    <source>
        <dbReference type="ARBA" id="ARBA00036943"/>
    </source>
</evidence>
<dbReference type="Proteomes" id="UP000269221">
    <property type="component" value="Unassembled WGS sequence"/>
</dbReference>
<evidence type="ECO:0000256" key="3">
    <source>
        <dbReference type="ARBA" id="ARBA00022694"/>
    </source>
</evidence>